<dbReference type="InterPro" id="IPR010031">
    <property type="entry name" value="FAD_lactone_oxidase-like"/>
</dbReference>
<dbReference type="InterPro" id="IPR036318">
    <property type="entry name" value="FAD-bd_PCMH-like_sf"/>
</dbReference>
<organism evidence="3 4">
    <name type="scientific">Nocardioides hankookensis</name>
    <dbReference type="NCBI Taxonomy" id="443157"/>
    <lineage>
        <taxon>Bacteria</taxon>
        <taxon>Bacillati</taxon>
        <taxon>Actinomycetota</taxon>
        <taxon>Actinomycetes</taxon>
        <taxon>Propionibacteriales</taxon>
        <taxon>Nocardioidaceae</taxon>
        <taxon>Nocardioides</taxon>
    </lineage>
</organism>
<evidence type="ECO:0000313" key="3">
    <source>
        <dbReference type="EMBL" id="MFC6043670.1"/>
    </source>
</evidence>
<proteinExistence type="predicted"/>
<dbReference type="Pfam" id="PF04030">
    <property type="entry name" value="ALO"/>
    <property type="match status" value="1"/>
</dbReference>
<dbReference type="InterPro" id="IPR016169">
    <property type="entry name" value="FAD-bd_PCMH_sub2"/>
</dbReference>
<evidence type="ECO:0000259" key="2">
    <source>
        <dbReference type="PROSITE" id="PS51387"/>
    </source>
</evidence>
<dbReference type="PANTHER" id="PTHR43762:SF5">
    <property type="entry name" value="FAD-BINDING PCMH-TYPE DOMAIN-CONTAINING PROTEIN"/>
    <property type="match status" value="1"/>
</dbReference>
<feature type="domain" description="FAD-binding PCMH-type" evidence="2">
    <location>
        <begin position="17"/>
        <end position="186"/>
    </location>
</feature>
<dbReference type="PROSITE" id="PS51387">
    <property type="entry name" value="FAD_PCMH"/>
    <property type="match status" value="1"/>
</dbReference>
<comment type="caution">
    <text evidence="3">The sequence shown here is derived from an EMBL/GenBank/DDBJ whole genome shotgun (WGS) entry which is preliminary data.</text>
</comment>
<reference evidence="4" key="1">
    <citation type="journal article" date="2019" name="Int. J. Syst. Evol. Microbiol.">
        <title>The Global Catalogue of Microorganisms (GCM) 10K type strain sequencing project: providing services to taxonomists for standard genome sequencing and annotation.</title>
        <authorList>
            <consortium name="The Broad Institute Genomics Platform"/>
            <consortium name="The Broad Institute Genome Sequencing Center for Infectious Disease"/>
            <person name="Wu L."/>
            <person name="Ma J."/>
        </authorList>
    </citation>
    <scope>NUCLEOTIDE SEQUENCE [LARGE SCALE GENOMIC DNA]</scope>
    <source>
        <strain evidence="4">CCUG 54522</strain>
    </source>
</reference>
<evidence type="ECO:0000313" key="4">
    <source>
        <dbReference type="Proteomes" id="UP001596135"/>
    </source>
</evidence>
<dbReference type="Pfam" id="PF01565">
    <property type="entry name" value="FAD_binding_4"/>
    <property type="match status" value="1"/>
</dbReference>
<keyword evidence="4" id="KW-1185">Reference proteome</keyword>
<protein>
    <submittedName>
        <fullName evidence="3">FAD-binding protein</fullName>
    </submittedName>
</protein>
<accession>A0ABW1LI74</accession>
<dbReference type="Proteomes" id="UP001596135">
    <property type="component" value="Unassembled WGS sequence"/>
</dbReference>
<dbReference type="Gene3D" id="1.10.45.10">
    <property type="entry name" value="Vanillyl-alcohol Oxidase, Chain A, domain 4"/>
    <property type="match status" value="1"/>
</dbReference>
<name>A0ABW1LI74_9ACTN</name>
<evidence type="ECO:0000256" key="1">
    <source>
        <dbReference type="ARBA" id="ARBA00023002"/>
    </source>
</evidence>
<gene>
    <name evidence="3" type="ORF">ACFPYL_11320</name>
</gene>
<dbReference type="SUPFAM" id="SSF56176">
    <property type="entry name" value="FAD-binding/transporter-associated domain-like"/>
    <property type="match status" value="1"/>
</dbReference>
<dbReference type="Gene3D" id="3.30.465.10">
    <property type="match status" value="1"/>
</dbReference>
<dbReference type="RefSeq" id="WP_379153922.1">
    <property type="nucleotide sequence ID" value="NZ_JBHSRJ010000004.1"/>
</dbReference>
<keyword evidence="1" id="KW-0560">Oxidoreductase</keyword>
<dbReference type="InterPro" id="IPR016171">
    <property type="entry name" value="Vanillyl_alc_oxidase_C-sub2"/>
</dbReference>
<dbReference type="InterPro" id="IPR007173">
    <property type="entry name" value="ALO_C"/>
</dbReference>
<dbReference type="PANTHER" id="PTHR43762">
    <property type="entry name" value="L-GULONOLACTONE OXIDASE"/>
    <property type="match status" value="1"/>
</dbReference>
<dbReference type="InterPro" id="IPR016166">
    <property type="entry name" value="FAD-bd_PCMH"/>
</dbReference>
<sequence length="459" mass="49065">MGEPPHGTPTSLTGWGRTAPSVARLVDAGVAELPEVVAAAGPRGIVARGLGRSYGDAAQNAGGVVVAPLESWIEPDLERPGGPVVEVSAGASLHDLMGRLLPTGHFVPVTPGTRYVTVGGAIAADVHGKSHHRDGSFGDHVVSLDLLTADGSTRTLGPDSQEFWATVGGMGLTGVVTRATVRVRPVDSAYLKVDTERLPDLPSLMRRMREADRASTYSVAWIDTVSGGRSLGRSILTVGEHATLDDLGPRLRERRWQPPHPPRATVPGSPVNLVTRLSSRAFSELWYRKAPAHREGEIQSIAAFFHPLDGVGSWNRVYGGAGFVQYQLVVPDAAEDALPALFERLVRGGLSSFLSVLKRFGPANRGLLSFPMTGWTLAIDVPTSAAVAAGPLLAELDREVADLGGRVYLAKDSRLDPEVFALMYPRLEEFREVKAALDPDGVFQSDLARRLRIVVEGEQ</sequence>
<dbReference type="InterPro" id="IPR006094">
    <property type="entry name" value="Oxid_FAD_bind_N"/>
</dbReference>
<dbReference type="EMBL" id="JBHSRJ010000004">
    <property type="protein sequence ID" value="MFC6043670.1"/>
    <property type="molecule type" value="Genomic_DNA"/>
</dbReference>